<dbReference type="InterPro" id="IPR002831">
    <property type="entry name" value="Tscrpt_reg_TrmB_N"/>
</dbReference>
<gene>
    <name evidence="4" type="ORF">KTS45_05330</name>
</gene>
<dbReference type="PANTHER" id="PTHR34293">
    <property type="entry name" value="HTH-TYPE TRANSCRIPTIONAL REGULATOR TRMBL2"/>
    <property type="match status" value="1"/>
</dbReference>
<dbReference type="PANTHER" id="PTHR34293:SF1">
    <property type="entry name" value="HTH-TYPE TRANSCRIPTIONAL REGULATOR TRMBL2"/>
    <property type="match status" value="1"/>
</dbReference>
<dbReference type="SUPFAM" id="SSF159071">
    <property type="entry name" value="TrmB C-terminal domain-like"/>
    <property type="match status" value="1"/>
</dbReference>
<dbReference type="AlphaFoldDB" id="A0A8J7YBT5"/>
<sequence>MSDQPPAETETIRAKLQQYGFSETAAETYLAVVERGSATASTVAEAAGVSTSYVYDVCDDLAADGFVAVDDHRTPTEIRAVPPAEAFGALRTDLDALESAVTARYERPADDEETFEVVKSRATIGKRLVDHIDAAESEVILQLPARRLPVVADALRRARERGVLVLLTLGADEGDGSKSDPEVVSETGGRLDGLANVVRSGLAGAPSLLATDQERGFVSPATMLSWDHDQTRAITFRQDAVASVLVGSYLGNYWPMGEELLVTRPPSLPATYEMFRHTVFAAELRMRTGTDVSVDLYARRVGTDDPFETVTGTVVDARQNLVEPGNSDFGFENSLIVDTGTERISVGGYGAFLEDYECKRATLRSA</sequence>
<dbReference type="Gene3D" id="1.10.10.10">
    <property type="entry name" value="Winged helix-like DNA-binding domain superfamily/Winged helix DNA-binding domain"/>
    <property type="match status" value="1"/>
</dbReference>
<evidence type="ECO:0000256" key="1">
    <source>
        <dbReference type="ARBA" id="ARBA00007287"/>
    </source>
</evidence>
<dbReference type="OrthoDB" id="201002at2157"/>
<evidence type="ECO:0000259" key="2">
    <source>
        <dbReference type="Pfam" id="PF01978"/>
    </source>
</evidence>
<dbReference type="InterPro" id="IPR051797">
    <property type="entry name" value="TrmB-like"/>
</dbReference>
<comment type="similarity">
    <text evidence="1">Belongs to the transcriptional regulator TrmB family.</text>
</comment>
<dbReference type="InterPro" id="IPR036388">
    <property type="entry name" value="WH-like_DNA-bd_sf"/>
</dbReference>
<dbReference type="Proteomes" id="UP000766550">
    <property type="component" value="Unassembled WGS sequence"/>
</dbReference>
<dbReference type="Pfam" id="PF01978">
    <property type="entry name" value="TrmB"/>
    <property type="match status" value="1"/>
</dbReference>
<accession>A0A8J7YBT5</accession>
<feature type="domain" description="Transcription regulator TrmB C-terminal" evidence="3">
    <location>
        <begin position="115"/>
        <end position="365"/>
    </location>
</feature>
<proteinExistence type="inferred from homology"/>
<dbReference type="RefSeq" id="WP_162316738.1">
    <property type="nucleotide sequence ID" value="NZ_JAHQXF010000001.1"/>
</dbReference>
<name>A0A8J7YBT5_9EURY</name>
<reference evidence="4 5" key="1">
    <citation type="submission" date="2021-06" db="EMBL/GenBank/DDBJ databases">
        <title>New haloarchaea isolates fom saline soil.</title>
        <authorList>
            <person name="Duran-Viseras A."/>
            <person name="Sanchez-Porro C.S."/>
            <person name="Ventosa A."/>
        </authorList>
    </citation>
    <scope>NUCLEOTIDE SEQUENCE [LARGE SCALE GENOMIC DNA]</scope>
    <source>
        <strain evidence="4 5">JCM 183640</strain>
    </source>
</reference>
<dbReference type="InterPro" id="IPR036390">
    <property type="entry name" value="WH_DNA-bd_sf"/>
</dbReference>
<organism evidence="4 5">
    <name type="scientific">Haloarcula limicola</name>
    <dbReference type="NCBI Taxonomy" id="1429915"/>
    <lineage>
        <taxon>Archaea</taxon>
        <taxon>Methanobacteriati</taxon>
        <taxon>Methanobacteriota</taxon>
        <taxon>Stenosarchaea group</taxon>
        <taxon>Halobacteria</taxon>
        <taxon>Halobacteriales</taxon>
        <taxon>Haloarculaceae</taxon>
        <taxon>Haloarcula</taxon>
    </lineage>
</organism>
<evidence type="ECO:0000313" key="4">
    <source>
        <dbReference type="EMBL" id="MBV0923618.1"/>
    </source>
</evidence>
<dbReference type="EMBL" id="JAHQXF010000001">
    <property type="protein sequence ID" value="MBV0923618.1"/>
    <property type="molecule type" value="Genomic_DNA"/>
</dbReference>
<protein>
    <submittedName>
        <fullName evidence="4">Transcriptional regulator</fullName>
    </submittedName>
</protein>
<dbReference type="CDD" id="cd09124">
    <property type="entry name" value="PLDc_like_TrmB_middle"/>
    <property type="match status" value="1"/>
</dbReference>
<dbReference type="SUPFAM" id="SSF46785">
    <property type="entry name" value="Winged helix' DNA-binding domain"/>
    <property type="match status" value="1"/>
</dbReference>
<comment type="caution">
    <text evidence="4">The sequence shown here is derived from an EMBL/GenBank/DDBJ whole genome shotgun (WGS) entry which is preliminary data.</text>
</comment>
<feature type="domain" description="Transcription regulator TrmB N-terminal" evidence="2">
    <location>
        <begin position="16"/>
        <end position="83"/>
    </location>
</feature>
<keyword evidence="5" id="KW-1185">Reference proteome</keyword>
<evidence type="ECO:0000313" key="5">
    <source>
        <dbReference type="Proteomes" id="UP000766550"/>
    </source>
</evidence>
<evidence type="ECO:0000259" key="3">
    <source>
        <dbReference type="Pfam" id="PF11495"/>
    </source>
</evidence>
<dbReference type="InterPro" id="IPR021586">
    <property type="entry name" value="Tscrpt_reg_TrmB_C"/>
</dbReference>
<dbReference type="Gene3D" id="3.30.870.10">
    <property type="entry name" value="Endonuclease Chain A"/>
    <property type="match status" value="1"/>
</dbReference>
<dbReference type="Pfam" id="PF11495">
    <property type="entry name" value="Regulator_TrmB"/>
    <property type="match status" value="1"/>
</dbReference>